<dbReference type="Gene3D" id="3.40.50.920">
    <property type="match status" value="1"/>
</dbReference>
<evidence type="ECO:0000313" key="11">
    <source>
        <dbReference type="EMBL" id="QDQ97279.1"/>
    </source>
</evidence>
<dbReference type="KEGG" id="toy:FO059_07960"/>
<dbReference type="InterPro" id="IPR029061">
    <property type="entry name" value="THDP-binding"/>
</dbReference>
<dbReference type="EC" id="1.2.4.4" evidence="2"/>
<feature type="domain" description="Transketolase-like pyrimidine-binding" evidence="10">
    <location>
        <begin position="32"/>
        <end position="207"/>
    </location>
</feature>
<evidence type="ECO:0000256" key="5">
    <source>
        <dbReference type="ARBA" id="ARBA00059108"/>
    </source>
</evidence>
<comment type="subunit">
    <text evidence="6">Heteromer of E1 alpha (BkdA) and beta (BkdB) subunits. Part of the BCKADH complex, consisting of multiple copies of BkdA/BkdB (E1), BkdC (E2) and Lpd (E3).</text>
</comment>
<dbReference type="SUPFAM" id="SSF52518">
    <property type="entry name" value="Thiamin diphosphate-binding fold (THDP-binding)"/>
    <property type="match status" value="1"/>
</dbReference>
<dbReference type="EMBL" id="CP041765">
    <property type="protein sequence ID" value="QDQ97279.1"/>
    <property type="molecule type" value="Genomic_DNA"/>
</dbReference>
<dbReference type="SMART" id="SM00861">
    <property type="entry name" value="Transket_pyr"/>
    <property type="match status" value="1"/>
</dbReference>
<dbReference type="Pfam" id="PF02779">
    <property type="entry name" value="Transket_pyr"/>
    <property type="match status" value="1"/>
</dbReference>
<organism evidence="11 12">
    <name type="scientific">Tomitella fengzijianii</name>
    <dbReference type="NCBI Taxonomy" id="2597660"/>
    <lineage>
        <taxon>Bacteria</taxon>
        <taxon>Bacillati</taxon>
        <taxon>Actinomycetota</taxon>
        <taxon>Actinomycetes</taxon>
        <taxon>Mycobacteriales</taxon>
        <taxon>Tomitella</taxon>
    </lineage>
</organism>
<dbReference type="PANTHER" id="PTHR42980:SF1">
    <property type="entry name" value="2-OXOISOVALERATE DEHYDROGENASE SUBUNIT BETA, MITOCHONDRIAL"/>
    <property type="match status" value="1"/>
</dbReference>
<reference evidence="11 12" key="1">
    <citation type="submission" date="2019-07" db="EMBL/GenBank/DDBJ databases">
        <title>Tomitella cavernea sp. nov., an actinomycete isolated from soil.</title>
        <authorList>
            <person name="Cheng J."/>
        </authorList>
    </citation>
    <scope>NUCLEOTIDE SEQUENCE [LARGE SCALE GENOMIC DNA]</scope>
    <source>
        <strain evidence="11 12">HY188</strain>
    </source>
</reference>
<dbReference type="OrthoDB" id="3457658at2"/>
<dbReference type="GO" id="GO:0009083">
    <property type="term" value="P:branched-chain amino acid catabolic process"/>
    <property type="evidence" value="ECO:0007669"/>
    <property type="project" value="TreeGrafter"/>
</dbReference>
<name>A0A516X2G2_9ACTN</name>
<dbReference type="Pfam" id="PF02780">
    <property type="entry name" value="Transketolase_C"/>
    <property type="match status" value="1"/>
</dbReference>
<dbReference type="InterPro" id="IPR009014">
    <property type="entry name" value="Transketo_C/PFOR_II"/>
</dbReference>
<dbReference type="SUPFAM" id="SSF52922">
    <property type="entry name" value="TK C-terminal domain-like"/>
    <property type="match status" value="1"/>
</dbReference>
<dbReference type="CDD" id="cd07036">
    <property type="entry name" value="TPP_PYR_E1-PDHc-beta_like"/>
    <property type="match status" value="1"/>
</dbReference>
<dbReference type="PANTHER" id="PTHR42980">
    <property type="entry name" value="2-OXOISOVALERATE DEHYDROGENASE SUBUNIT BETA-RELATED"/>
    <property type="match status" value="1"/>
</dbReference>
<evidence type="ECO:0000256" key="7">
    <source>
        <dbReference type="ARBA" id="ARBA00069117"/>
    </source>
</evidence>
<evidence type="ECO:0000256" key="6">
    <source>
        <dbReference type="ARBA" id="ARBA00063870"/>
    </source>
</evidence>
<gene>
    <name evidence="11" type="ORF">FO059_07960</name>
</gene>
<dbReference type="FunFam" id="3.40.50.920:FF:000001">
    <property type="entry name" value="Pyruvate dehydrogenase E1 beta subunit"/>
    <property type="match status" value="1"/>
</dbReference>
<feature type="region of interest" description="Disordered" evidence="9">
    <location>
        <begin position="1"/>
        <end position="25"/>
    </location>
</feature>
<comment type="catalytic activity">
    <reaction evidence="4">
        <text>N(6)-[(R)-lipoyl]-L-lysyl-[protein] + 3-methyl-2-oxobutanoate + H(+) = N(6)-[(R)-S(8)-2-methylpropanoyldihydrolipoyl]-L-lysyl-[protein] + CO2</text>
        <dbReference type="Rhea" id="RHEA:13457"/>
        <dbReference type="Rhea" id="RHEA-COMP:10474"/>
        <dbReference type="Rhea" id="RHEA-COMP:10497"/>
        <dbReference type="ChEBI" id="CHEBI:11851"/>
        <dbReference type="ChEBI" id="CHEBI:15378"/>
        <dbReference type="ChEBI" id="CHEBI:16526"/>
        <dbReference type="ChEBI" id="CHEBI:83099"/>
        <dbReference type="ChEBI" id="CHEBI:83142"/>
        <dbReference type="EC" id="1.2.4.4"/>
    </reaction>
</comment>
<sequence>MTATDAPVVPVAPREEGADVAPADQRGGAARLALAPAIGAGLRRALEDDDRVVIMGEDVGRLGGVFRVTDGLQKDFGERRVIDTPLAESGIVGTAFGMALRGKRPVCEIQFDGFVYPAFDQIVTQVAKIHNRTGGAVGMPLTIRIPFGGGIGAVEHHSESPEAYFAHTAGLRVVSPSNPSDGYWMTRQAIAAPDPVIVFEPKRRYWEKGPVDFSAPPAEPLGGARLMTFGNGEASATIVTYGALVATAVEAAETAVGECSVDVVDLRSLSPIDFDTVEESVRRTGRLVVAHEAPVFMGLGAEVAARVTERCFYRLEAPVMRVGGFHTPYPAARAESHFVPDVDRILDALDQVLAQ</sequence>
<dbReference type="GO" id="GO:0003863">
    <property type="term" value="F:branched-chain 2-oxo acid dehydrogenase activity"/>
    <property type="evidence" value="ECO:0007669"/>
    <property type="project" value="UniProtKB-EC"/>
</dbReference>
<keyword evidence="12" id="KW-1185">Reference proteome</keyword>
<comment type="cofactor">
    <cofactor evidence="1">
        <name>thiamine diphosphate</name>
        <dbReference type="ChEBI" id="CHEBI:58937"/>
    </cofactor>
</comment>
<dbReference type="AlphaFoldDB" id="A0A516X2G2"/>
<reference evidence="11 12" key="2">
    <citation type="submission" date="2019-07" db="EMBL/GenBank/DDBJ databases">
        <authorList>
            <person name="Huang Y."/>
        </authorList>
    </citation>
    <scope>NUCLEOTIDE SEQUENCE [LARGE SCALE GENOMIC DNA]</scope>
    <source>
        <strain evidence="11 12">HY188</strain>
    </source>
</reference>
<evidence type="ECO:0000256" key="3">
    <source>
        <dbReference type="ARBA" id="ARBA00023002"/>
    </source>
</evidence>
<dbReference type="GO" id="GO:0007584">
    <property type="term" value="P:response to nutrient"/>
    <property type="evidence" value="ECO:0007669"/>
    <property type="project" value="TreeGrafter"/>
</dbReference>
<evidence type="ECO:0000256" key="2">
    <source>
        <dbReference type="ARBA" id="ARBA00012277"/>
    </source>
</evidence>
<evidence type="ECO:0000256" key="4">
    <source>
        <dbReference type="ARBA" id="ARBA00052792"/>
    </source>
</evidence>
<dbReference type="RefSeq" id="WP_143907816.1">
    <property type="nucleotide sequence ID" value="NZ_CP041765.1"/>
</dbReference>
<evidence type="ECO:0000256" key="8">
    <source>
        <dbReference type="ARBA" id="ARBA00080625"/>
    </source>
</evidence>
<evidence type="ECO:0000256" key="1">
    <source>
        <dbReference type="ARBA" id="ARBA00001964"/>
    </source>
</evidence>
<dbReference type="FunFam" id="3.40.50.970:FF:000001">
    <property type="entry name" value="Pyruvate dehydrogenase E1 beta subunit"/>
    <property type="match status" value="1"/>
</dbReference>
<dbReference type="InterPro" id="IPR005475">
    <property type="entry name" value="Transketolase-like_Pyr-bd"/>
</dbReference>
<evidence type="ECO:0000256" key="9">
    <source>
        <dbReference type="SAM" id="MobiDB-lite"/>
    </source>
</evidence>
<protein>
    <recommendedName>
        <fullName evidence="7">3-methyl-2-oxobutanoate dehydrogenase subunit beta</fullName>
        <ecNumber evidence="2">1.2.4.4</ecNumber>
    </recommendedName>
    <alternativeName>
        <fullName evidence="8">Branched-chain alpha-ketoacid dehydrogenase E1 component subunit beta</fullName>
    </alternativeName>
</protein>
<evidence type="ECO:0000259" key="10">
    <source>
        <dbReference type="SMART" id="SM00861"/>
    </source>
</evidence>
<comment type="function">
    <text evidence="5">Component of the branched-chain alpha-ketoacid dehydrogenase (BCKADH) complex, that catalyzes the overall conversion of branched-chain alpha-ketoacids to acyl-CoA and CO(2).</text>
</comment>
<keyword evidence="3" id="KW-0560">Oxidoreductase</keyword>
<evidence type="ECO:0000313" key="12">
    <source>
        <dbReference type="Proteomes" id="UP000317344"/>
    </source>
</evidence>
<dbReference type="InterPro" id="IPR033248">
    <property type="entry name" value="Transketolase_C"/>
</dbReference>
<dbReference type="GO" id="GO:0000287">
    <property type="term" value="F:magnesium ion binding"/>
    <property type="evidence" value="ECO:0007669"/>
    <property type="project" value="UniProtKB-ARBA"/>
</dbReference>
<accession>A0A516X2G2</accession>
<dbReference type="Proteomes" id="UP000317344">
    <property type="component" value="Chromosome"/>
</dbReference>
<dbReference type="Gene3D" id="3.40.50.970">
    <property type="match status" value="1"/>
</dbReference>
<proteinExistence type="predicted"/>